<gene>
    <name evidence="3" type="ORF">AB4M04_11350</name>
</gene>
<evidence type="ECO:0000256" key="2">
    <source>
        <dbReference type="SAM" id="Phobius"/>
    </source>
</evidence>
<feature type="compositionally biased region" description="Polar residues" evidence="1">
    <location>
        <begin position="286"/>
        <end position="296"/>
    </location>
</feature>
<keyword evidence="2" id="KW-0472">Membrane</keyword>
<evidence type="ECO:0000313" key="4">
    <source>
        <dbReference type="Proteomes" id="UP001558101"/>
    </source>
</evidence>
<keyword evidence="4" id="KW-1185">Reference proteome</keyword>
<evidence type="ECO:0000313" key="3">
    <source>
        <dbReference type="EMBL" id="MEX3172681.1"/>
    </source>
</evidence>
<dbReference type="SUPFAM" id="SSF56399">
    <property type="entry name" value="ADP-ribosylation"/>
    <property type="match status" value="1"/>
</dbReference>
<sequence length="363" mass="38015">MEFFHTATNSLNTVFENNSFSTGKKQTSNYNAWGDTQHGAGEFTLGFNGERSDPLTGVTHLGNGYRAYNPVLMRFNAPDSWSPFGDGGINCYAYCEGDPVNNTDPNGHSHNKATGGIYAGVLAIVIGLASGGIALAASSGFVAVISALGVIAGGSYAISLGLTAIEQDKEAQANAPYELFGPEEEFGGASLKMGIASVVAGVASMGGSIYGRKSARKARKAKKQTKTANNRLPKGKRKESHVSVAVEHQSTGDRVLENSTHDIDSINGNVSNNSPTGSVADIQIHGSPQPSTSTGGVTRVRNNSSSVSVSRSSSNASTPTPTPTPTPMSRPKPMQKWDTPNTTYIRTGGTYKIPEYNPGSAFN</sequence>
<accession>A0ABV3UGF9</accession>
<feature type="compositionally biased region" description="Polar residues" evidence="1">
    <location>
        <begin position="266"/>
        <end position="277"/>
    </location>
</feature>
<comment type="caution">
    <text evidence="3">The sequence shown here is derived from an EMBL/GenBank/DDBJ whole genome shotgun (WGS) entry which is preliminary data.</text>
</comment>
<feature type="compositionally biased region" description="Basic residues" evidence="1">
    <location>
        <begin position="213"/>
        <end position="225"/>
    </location>
</feature>
<proteinExistence type="predicted"/>
<organism evidence="3 4">
    <name type="scientific">Serratia quinivorans</name>
    <dbReference type="NCBI Taxonomy" id="137545"/>
    <lineage>
        <taxon>Bacteria</taxon>
        <taxon>Pseudomonadati</taxon>
        <taxon>Pseudomonadota</taxon>
        <taxon>Gammaproteobacteria</taxon>
        <taxon>Enterobacterales</taxon>
        <taxon>Yersiniaceae</taxon>
        <taxon>Serratia</taxon>
    </lineage>
</organism>
<feature type="compositionally biased region" description="Low complexity" evidence="1">
    <location>
        <begin position="297"/>
        <end position="319"/>
    </location>
</feature>
<feature type="compositionally biased region" description="Basic and acidic residues" evidence="1">
    <location>
        <begin position="250"/>
        <end position="264"/>
    </location>
</feature>
<protein>
    <submittedName>
        <fullName evidence="3">RHS repeat-associated core domain-containing protein</fullName>
    </submittedName>
</protein>
<name>A0ABV3UGF9_9GAMM</name>
<dbReference type="Proteomes" id="UP001558101">
    <property type="component" value="Unassembled WGS sequence"/>
</dbReference>
<feature type="transmembrane region" description="Helical" evidence="2">
    <location>
        <begin position="115"/>
        <end position="135"/>
    </location>
</feature>
<keyword evidence="2" id="KW-0812">Transmembrane</keyword>
<feature type="transmembrane region" description="Helical" evidence="2">
    <location>
        <begin position="142"/>
        <end position="165"/>
    </location>
</feature>
<feature type="transmembrane region" description="Helical" evidence="2">
    <location>
        <begin position="189"/>
        <end position="210"/>
    </location>
</feature>
<keyword evidence="2" id="KW-1133">Transmembrane helix</keyword>
<feature type="region of interest" description="Disordered" evidence="1">
    <location>
        <begin position="213"/>
        <end position="363"/>
    </location>
</feature>
<dbReference type="RefSeq" id="WP_368453569.1">
    <property type="nucleotide sequence ID" value="NZ_JBFQXQ010000001.1"/>
</dbReference>
<dbReference type="Gene3D" id="2.180.10.10">
    <property type="entry name" value="RHS repeat-associated core"/>
    <property type="match status" value="1"/>
</dbReference>
<feature type="compositionally biased region" description="Pro residues" evidence="1">
    <location>
        <begin position="320"/>
        <end position="330"/>
    </location>
</feature>
<reference evidence="3 4" key="1">
    <citation type="submission" date="2024-07" db="EMBL/GenBank/DDBJ databases">
        <title>Genomes of novel Serratia strains from suburban soil.</title>
        <authorList>
            <person name="Markert E.X."/>
            <person name="Severe K."/>
            <person name="Severe L."/>
            <person name="Twing K.I."/>
            <person name="Ward L.M."/>
        </authorList>
    </citation>
    <scope>NUCLEOTIDE SEQUENCE [LARGE SCALE GENOMIC DNA]</scope>
    <source>
        <strain evidence="3 4">3C-UT</strain>
    </source>
</reference>
<dbReference type="EMBL" id="JBFQXQ010000001">
    <property type="protein sequence ID" value="MEX3172681.1"/>
    <property type="molecule type" value="Genomic_DNA"/>
</dbReference>
<dbReference type="InterPro" id="IPR022385">
    <property type="entry name" value="Rhs_assc_core"/>
</dbReference>
<dbReference type="NCBIfam" id="TIGR03696">
    <property type="entry name" value="Rhs_assc_core"/>
    <property type="match status" value="1"/>
</dbReference>
<evidence type="ECO:0000256" key="1">
    <source>
        <dbReference type="SAM" id="MobiDB-lite"/>
    </source>
</evidence>